<dbReference type="AlphaFoldDB" id="A0A1N6U6H4"/>
<dbReference type="InterPro" id="IPR035965">
    <property type="entry name" value="PAS-like_dom_sf"/>
</dbReference>
<dbReference type="EC" id="2.7.13.3" evidence="2"/>
<dbReference type="InterPro" id="IPR001610">
    <property type="entry name" value="PAC"/>
</dbReference>
<dbReference type="Pfam" id="PF08447">
    <property type="entry name" value="PAS_3"/>
    <property type="match status" value="2"/>
</dbReference>
<reference evidence="9" key="1">
    <citation type="submission" date="2017-01" db="EMBL/GenBank/DDBJ databases">
        <authorList>
            <person name="Varghese N."/>
            <person name="Submissions S."/>
        </authorList>
    </citation>
    <scope>NUCLEOTIDE SEQUENCE [LARGE SCALE GENOMIC DNA]</scope>
    <source>
        <strain evidence="9">DM9</strain>
    </source>
</reference>
<dbReference type="RefSeq" id="WP_076421063.1">
    <property type="nucleotide sequence ID" value="NZ_FTNM01000001.1"/>
</dbReference>
<dbReference type="PANTHER" id="PTHR43304:SF1">
    <property type="entry name" value="PAC DOMAIN-CONTAINING PROTEIN"/>
    <property type="match status" value="1"/>
</dbReference>
<keyword evidence="3" id="KW-0597">Phosphoprotein</keyword>
<dbReference type="EMBL" id="FTNM01000001">
    <property type="protein sequence ID" value="SIQ61137.1"/>
    <property type="molecule type" value="Genomic_DNA"/>
</dbReference>
<dbReference type="InterPro" id="IPR000700">
    <property type="entry name" value="PAS-assoc_C"/>
</dbReference>
<gene>
    <name evidence="8" type="ORF">SAMN05421545_0705</name>
</gene>
<dbReference type="InterPro" id="IPR013655">
    <property type="entry name" value="PAS_fold_3"/>
</dbReference>
<evidence type="ECO:0000313" key="9">
    <source>
        <dbReference type="Proteomes" id="UP000185924"/>
    </source>
</evidence>
<dbReference type="Gene3D" id="3.30.450.20">
    <property type="entry name" value="PAS domain"/>
    <property type="match status" value="4"/>
</dbReference>
<dbReference type="InterPro" id="IPR013656">
    <property type="entry name" value="PAS_4"/>
</dbReference>
<keyword evidence="9" id="KW-1185">Reference proteome</keyword>
<name>A0A1N6U6H4_9BACT</name>
<dbReference type="SMART" id="SM00091">
    <property type="entry name" value="PAS"/>
    <property type="match status" value="4"/>
</dbReference>
<evidence type="ECO:0000256" key="1">
    <source>
        <dbReference type="ARBA" id="ARBA00000085"/>
    </source>
</evidence>
<dbReference type="SMART" id="SM00086">
    <property type="entry name" value="PAC"/>
    <property type="match status" value="3"/>
</dbReference>
<dbReference type="Proteomes" id="UP000185924">
    <property type="component" value="Unassembled WGS sequence"/>
</dbReference>
<dbReference type="CDD" id="cd00130">
    <property type="entry name" value="PAS"/>
    <property type="match status" value="3"/>
</dbReference>
<organism evidence="8 9">
    <name type="scientific">Pontibacter lucknowensis</name>
    <dbReference type="NCBI Taxonomy" id="1077936"/>
    <lineage>
        <taxon>Bacteria</taxon>
        <taxon>Pseudomonadati</taxon>
        <taxon>Bacteroidota</taxon>
        <taxon>Cytophagia</taxon>
        <taxon>Cytophagales</taxon>
        <taxon>Hymenobacteraceae</taxon>
        <taxon>Pontibacter</taxon>
    </lineage>
</organism>
<feature type="domain" description="PAC" evidence="7">
    <location>
        <begin position="345"/>
        <end position="398"/>
    </location>
</feature>
<accession>A0A1N6U6H4</accession>
<evidence type="ECO:0000256" key="2">
    <source>
        <dbReference type="ARBA" id="ARBA00012438"/>
    </source>
</evidence>
<evidence type="ECO:0000259" key="6">
    <source>
        <dbReference type="PROSITE" id="PS50112"/>
    </source>
</evidence>
<feature type="domain" description="PAC" evidence="7">
    <location>
        <begin position="221"/>
        <end position="273"/>
    </location>
</feature>
<dbReference type="STRING" id="1077936.SAMN05421545_0705"/>
<comment type="catalytic activity">
    <reaction evidence="1">
        <text>ATP + protein L-histidine = ADP + protein N-phospho-L-histidine.</text>
        <dbReference type="EC" id="2.7.13.3"/>
    </reaction>
</comment>
<feature type="domain" description="PAS" evidence="6">
    <location>
        <begin position="145"/>
        <end position="217"/>
    </location>
</feature>
<proteinExistence type="predicted"/>
<dbReference type="PANTHER" id="PTHR43304">
    <property type="entry name" value="PHYTOCHROME-LIKE PROTEIN CPH1"/>
    <property type="match status" value="1"/>
</dbReference>
<keyword evidence="5" id="KW-0418">Kinase</keyword>
<feature type="domain" description="PAS" evidence="6">
    <location>
        <begin position="274"/>
        <end position="342"/>
    </location>
</feature>
<dbReference type="InterPro" id="IPR052162">
    <property type="entry name" value="Sensor_kinase/Photoreceptor"/>
</dbReference>
<dbReference type="PROSITE" id="PS50112">
    <property type="entry name" value="PAS"/>
    <property type="match status" value="2"/>
</dbReference>
<dbReference type="FunFam" id="3.30.450.20:FF:000099">
    <property type="entry name" value="Sensory box sensor histidine kinase"/>
    <property type="match status" value="1"/>
</dbReference>
<protein>
    <recommendedName>
        <fullName evidence="2">histidine kinase</fullName>
        <ecNumber evidence="2">2.7.13.3</ecNumber>
    </recommendedName>
</protein>
<evidence type="ECO:0000256" key="3">
    <source>
        <dbReference type="ARBA" id="ARBA00022553"/>
    </source>
</evidence>
<evidence type="ECO:0000256" key="5">
    <source>
        <dbReference type="ARBA" id="ARBA00022777"/>
    </source>
</evidence>
<dbReference type="Pfam" id="PF08448">
    <property type="entry name" value="PAS_4"/>
    <property type="match status" value="1"/>
</dbReference>
<evidence type="ECO:0000256" key="4">
    <source>
        <dbReference type="ARBA" id="ARBA00022679"/>
    </source>
</evidence>
<dbReference type="InterPro" id="IPR000014">
    <property type="entry name" value="PAS"/>
</dbReference>
<dbReference type="OrthoDB" id="9766459at2"/>
<evidence type="ECO:0000313" key="8">
    <source>
        <dbReference type="EMBL" id="SIQ61137.1"/>
    </source>
</evidence>
<dbReference type="PROSITE" id="PS50113">
    <property type="entry name" value="PAC"/>
    <property type="match status" value="2"/>
</dbReference>
<dbReference type="GO" id="GO:0004673">
    <property type="term" value="F:protein histidine kinase activity"/>
    <property type="evidence" value="ECO:0007669"/>
    <property type="project" value="UniProtKB-EC"/>
</dbReference>
<dbReference type="SUPFAM" id="SSF55785">
    <property type="entry name" value="PYP-like sensor domain (PAS domain)"/>
    <property type="match status" value="4"/>
</dbReference>
<evidence type="ECO:0000259" key="7">
    <source>
        <dbReference type="PROSITE" id="PS50113"/>
    </source>
</evidence>
<sequence length="533" mass="61308">MHSKIPTSVPTLEPIFRALTGLYLVLTPDLVIVDATDALLQQTHVKRDEIIGQHVFHIFPNNPDNPQVDSEGSVHQSLQHVLVHKEPHNLEMLRYDIPTENGFEERYWNTTTIPIMNEFGEVQYLVHEVRDITDKVLIDRVHQLRQEQLNLLTNATKAVAWEYDIVNNRMTWGEGLQEVLGYTPEEMGPGGESWDSRVHPDDFEEVQRSIQQALASKQSTWKGEYRFQKADGSYAYILDQGYTAYDSKGNPIRTIGSIIDITQNRDTQEALRESDARFRHLLEVLPHMAWTASPKGKVLFFNDNWYSYTGMRPGQTDGWISAVHPEDSAMVLTSWHNAVASGSSFEIEYRIRHHIDGSYRWFLDRGLPMRDSDGNITLWIGTFTDIDDQKNQGDYREDDRLESILRLAPVHLCMLHGPDHVCQYVTPGVYKLYGNRNYIGRSARELWPELESLGFFDLLHEVYTKGRTVYINEFRTQIDDELNGKLRDAYINFKYQPLFDSTSCVEGIIISAIEVTSLVRARQRAEALAKGES</sequence>
<keyword evidence="4" id="KW-0808">Transferase</keyword>
<dbReference type="NCBIfam" id="TIGR00229">
    <property type="entry name" value="sensory_box"/>
    <property type="match status" value="2"/>
</dbReference>